<reference evidence="4 5" key="2">
    <citation type="journal article" date="2016" name="Genome Announc.">
        <title>Draft Genome Sequence of Erythromycin- and Oxytetracycline-Sensitive Nocardia seriolae Strain U-1 (NBRC 110359).</title>
        <authorList>
            <person name="Imajoh M."/>
            <person name="Sukeda M."/>
            <person name="Shimizu M."/>
            <person name="Yamane J."/>
            <person name="Ohnishi K."/>
            <person name="Oshima S."/>
        </authorList>
    </citation>
    <scope>NUCLEOTIDE SEQUENCE [LARGE SCALE GENOMIC DNA]</scope>
    <source>
        <strain evidence="4 5">U-1</strain>
    </source>
</reference>
<name>A0A0B8NRP1_9NOCA</name>
<protein>
    <submittedName>
        <fullName evidence="3 4">Epoxide hydrolase</fullName>
        <ecNumber evidence="3">3.3.2.9</ecNumber>
    </submittedName>
</protein>
<evidence type="ECO:0000313" key="3">
    <source>
        <dbReference type="EMBL" id="APA96501.1"/>
    </source>
</evidence>
<dbReference type="EMBL" id="BBYQ01000257">
    <property type="protein sequence ID" value="GAP33390.1"/>
    <property type="molecule type" value="Genomic_DNA"/>
</dbReference>
<accession>A0A0B8NRP1</accession>
<dbReference type="KEGG" id="nsr:NS506_02437"/>
<dbReference type="RefSeq" id="WP_052087073.1">
    <property type="nucleotide sequence ID" value="NZ_AP017900.1"/>
</dbReference>
<evidence type="ECO:0000313" key="5">
    <source>
        <dbReference type="Proteomes" id="UP000037179"/>
    </source>
</evidence>
<dbReference type="Proteomes" id="UP000037179">
    <property type="component" value="Unassembled WGS sequence"/>
</dbReference>
<dbReference type="PANTHER" id="PTHR21661:SF35">
    <property type="entry name" value="EPOXIDE HYDROLASE"/>
    <property type="match status" value="1"/>
</dbReference>
<gene>
    <name evidence="3" type="ORF">NS506_02437</name>
    <name evidence="4" type="ORF">NSK11_contig00257-0003</name>
</gene>
<evidence type="ECO:0000313" key="6">
    <source>
        <dbReference type="Proteomes" id="UP000180166"/>
    </source>
</evidence>
<sequence length="186" mass="20695">MIVPTLPGFGFSGPAVGWTAERVARVWAVLMVRLGYDRYGAHGGDLGSRVTRHLAGLAIEHLTGIHLTSILSALIDPATAAPEDAVDRDAMLTNIMIYWLNSTAGSAARYYFEDGFTWGQPGPRIEIPVAVAQFPHDISVTVRRIAERTHNIVRWTEFDHGGHFPGLEQPDLLVEDLRDFYRHVRH</sequence>
<dbReference type="InterPro" id="IPR029058">
    <property type="entry name" value="AB_hydrolase_fold"/>
</dbReference>
<dbReference type="PANTHER" id="PTHR21661">
    <property type="entry name" value="EPOXIDE HYDROLASE 1-RELATED"/>
    <property type="match status" value="1"/>
</dbReference>
<proteinExistence type="inferred from homology"/>
<dbReference type="EC" id="3.3.2.9" evidence="3"/>
<dbReference type="GO" id="GO:0033961">
    <property type="term" value="F:cis-stilbene-oxide hydrolase activity"/>
    <property type="evidence" value="ECO:0007669"/>
    <property type="project" value="UniProtKB-EC"/>
</dbReference>
<dbReference type="GeneID" id="93373177"/>
<organism evidence="3 6">
    <name type="scientific">Nocardia seriolae</name>
    <dbReference type="NCBI Taxonomy" id="37332"/>
    <lineage>
        <taxon>Bacteria</taxon>
        <taxon>Bacillati</taxon>
        <taxon>Actinomycetota</taxon>
        <taxon>Actinomycetes</taxon>
        <taxon>Mycobacteriales</taxon>
        <taxon>Nocardiaceae</taxon>
        <taxon>Nocardia</taxon>
    </lineage>
</organism>
<reference evidence="5" key="1">
    <citation type="submission" date="2015-07" db="EMBL/GenBank/DDBJ databases">
        <title>Nocardia seriolae U-1 whole genome shotgun sequence.</title>
        <authorList>
            <person name="Imajoh M."/>
            <person name="Fukumoto Y."/>
            <person name="Sukeda M."/>
            <person name="Yamane J."/>
            <person name="Yamasaki K."/>
            <person name="Shimizu M."/>
            <person name="Ohnishi K."/>
            <person name="Oshima S."/>
        </authorList>
    </citation>
    <scope>NUCLEOTIDE SEQUENCE [LARGE SCALE GENOMIC DNA]</scope>
    <source>
        <strain evidence="5">U-1</strain>
    </source>
</reference>
<keyword evidence="5" id="KW-1185">Reference proteome</keyword>
<reference evidence="3 6" key="3">
    <citation type="submission" date="2016-10" db="EMBL/GenBank/DDBJ databases">
        <title>Genome sequence of Nocardia seriolae strain EM150506, isolated from Anguila japonica.</title>
        <authorList>
            <person name="Han H.-J."/>
        </authorList>
    </citation>
    <scope>NUCLEOTIDE SEQUENCE [LARGE SCALE GENOMIC DNA]</scope>
    <source>
        <strain evidence="3 6">EM150506</strain>
    </source>
</reference>
<comment type="similarity">
    <text evidence="1">Belongs to the peptidase S33 family.</text>
</comment>
<dbReference type="Proteomes" id="UP000180166">
    <property type="component" value="Chromosome"/>
</dbReference>
<dbReference type="SUPFAM" id="SSF53474">
    <property type="entry name" value="alpha/beta-Hydrolases"/>
    <property type="match status" value="1"/>
</dbReference>
<evidence type="ECO:0000256" key="1">
    <source>
        <dbReference type="ARBA" id="ARBA00010088"/>
    </source>
</evidence>
<evidence type="ECO:0000256" key="2">
    <source>
        <dbReference type="ARBA" id="ARBA00022801"/>
    </source>
</evidence>
<dbReference type="AlphaFoldDB" id="A0A0B8NRP1"/>
<dbReference type="GO" id="GO:0097176">
    <property type="term" value="P:epoxide metabolic process"/>
    <property type="evidence" value="ECO:0007669"/>
    <property type="project" value="TreeGrafter"/>
</dbReference>
<dbReference type="OrthoDB" id="4654311at2"/>
<dbReference type="Gene3D" id="3.40.50.1820">
    <property type="entry name" value="alpha/beta hydrolase"/>
    <property type="match status" value="1"/>
</dbReference>
<keyword evidence="2 3" id="KW-0378">Hydrolase</keyword>
<dbReference type="EMBL" id="CP017839">
    <property type="protein sequence ID" value="APA96501.1"/>
    <property type="molecule type" value="Genomic_DNA"/>
</dbReference>
<evidence type="ECO:0000313" key="4">
    <source>
        <dbReference type="EMBL" id="GAP33390.1"/>
    </source>
</evidence>